<dbReference type="PROSITE" id="PS01088">
    <property type="entry name" value="CAP_1"/>
    <property type="match status" value="1"/>
</dbReference>
<feature type="region of interest" description="Disordered" evidence="5">
    <location>
        <begin position="336"/>
        <end position="380"/>
    </location>
</feature>
<dbReference type="GO" id="GO:0019933">
    <property type="term" value="P:cAMP-mediated signaling"/>
    <property type="evidence" value="ECO:0007669"/>
    <property type="project" value="TreeGrafter"/>
</dbReference>
<dbReference type="InterPro" id="IPR013992">
    <property type="entry name" value="Adenylate_cyclase-assoc_CAP_N"/>
</dbReference>
<feature type="compositionally biased region" description="Pro residues" evidence="5">
    <location>
        <begin position="292"/>
        <end position="302"/>
    </location>
</feature>
<dbReference type="InterPro" id="IPR016098">
    <property type="entry name" value="CAP/MinC_C"/>
</dbReference>
<dbReference type="OrthoDB" id="77251at2759"/>
<evidence type="ECO:0000313" key="8">
    <source>
        <dbReference type="Proteomes" id="UP000182334"/>
    </source>
</evidence>
<feature type="compositionally biased region" description="Low complexity" evidence="5">
    <location>
        <begin position="58"/>
        <end position="78"/>
    </location>
</feature>
<dbReference type="Proteomes" id="UP000182334">
    <property type="component" value="Chromosome I"/>
</dbReference>
<dbReference type="AlphaFoldDB" id="A0A1L0BD60"/>
<dbReference type="PANTHER" id="PTHR10652:SF0">
    <property type="entry name" value="ADENYLYL CYCLASE-ASSOCIATED PROTEIN"/>
    <property type="match status" value="1"/>
</dbReference>
<dbReference type="SUPFAM" id="SSF101278">
    <property type="entry name" value="N-terminal domain of adenylylcyclase associated protein, CAP"/>
    <property type="match status" value="1"/>
</dbReference>
<dbReference type="InterPro" id="IPR013912">
    <property type="entry name" value="Adenylate_cyclase-assoc_CAP_C"/>
</dbReference>
<dbReference type="InterPro" id="IPR001837">
    <property type="entry name" value="Adenylate_cyclase-assoc_CAP"/>
</dbReference>
<accession>A0A1L0BD60</accession>
<feature type="compositionally biased region" description="Basic and acidic residues" evidence="5">
    <location>
        <begin position="336"/>
        <end position="350"/>
    </location>
</feature>
<comment type="similarity">
    <text evidence="1 4">Belongs to the CAP family.</text>
</comment>
<dbReference type="SUPFAM" id="SSF69340">
    <property type="entry name" value="C-terminal domain of adenylylcyclase associated protein"/>
    <property type="match status" value="1"/>
</dbReference>
<dbReference type="GO" id="GO:0007015">
    <property type="term" value="P:actin filament organization"/>
    <property type="evidence" value="ECO:0007669"/>
    <property type="project" value="TreeGrafter"/>
</dbReference>
<dbReference type="SMART" id="SM00673">
    <property type="entry name" value="CARP"/>
    <property type="match status" value="2"/>
</dbReference>
<dbReference type="InterPro" id="IPR017901">
    <property type="entry name" value="C-CAP_CF_C-like"/>
</dbReference>
<dbReference type="Pfam" id="PF08603">
    <property type="entry name" value="CAP_C"/>
    <property type="match status" value="1"/>
</dbReference>
<evidence type="ECO:0000313" key="7">
    <source>
        <dbReference type="EMBL" id="SGZ47926.1"/>
    </source>
</evidence>
<dbReference type="InterPro" id="IPR036223">
    <property type="entry name" value="CAP_C_sf"/>
</dbReference>
<organism evidence="7 8">
    <name type="scientific">Sungouiella intermedia</name>
    <dbReference type="NCBI Taxonomy" id="45354"/>
    <lineage>
        <taxon>Eukaryota</taxon>
        <taxon>Fungi</taxon>
        <taxon>Dikarya</taxon>
        <taxon>Ascomycota</taxon>
        <taxon>Saccharomycotina</taxon>
        <taxon>Pichiomycetes</taxon>
        <taxon>Metschnikowiaceae</taxon>
        <taxon>Sungouiella</taxon>
    </lineage>
</organism>
<dbReference type="PANTHER" id="PTHR10652">
    <property type="entry name" value="ADENYLYL CYCLASE-ASSOCIATED PROTEIN"/>
    <property type="match status" value="1"/>
</dbReference>
<dbReference type="InterPro" id="IPR018106">
    <property type="entry name" value="CAP_CS_N"/>
</dbReference>
<feature type="region of interest" description="Disordered" evidence="5">
    <location>
        <begin position="271"/>
        <end position="308"/>
    </location>
</feature>
<dbReference type="EMBL" id="LT635756">
    <property type="protein sequence ID" value="SGZ47926.1"/>
    <property type="molecule type" value="Genomic_DNA"/>
</dbReference>
<evidence type="ECO:0000256" key="4">
    <source>
        <dbReference type="RuleBase" id="RU000647"/>
    </source>
</evidence>
<feature type="region of interest" description="Disordered" evidence="5">
    <location>
        <begin position="40"/>
        <end position="78"/>
    </location>
</feature>
<dbReference type="Gene3D" id="1.25.40.330">
    <property type="entry name" value="Adenylate cyclase-associated CAP, N-terminal domain"/>
    <property type="match status" value="1"/>
</dbReference>
<feature type="domain" description="C-CAP/cofactor C-like" evidence="6">
    <location>
        <begin position="378"/>
        <end position="518"/>
    </location>
</feature>
<reference evidence="7 8" key="1">
    <citation type="submission" date="2016-10" db="EMBL/GenBank/DDBJ databases">
        <authorList>
            <person name="de Groot N.N."/>
        </authorList>
    </citation>
    <scope>NUCLEOTIDE SEQUENCE [LARGE SCALE GENOMIC DNA]</scope>
    <source>
        <strain evidence="7 8">CBS 141442</strain>
    </source>
</reference>
<evidence type="ECO:0000256" key="3">
    <source>
        <dbReference type="ARBA" id="ARBA00072052"/>
    </source>
</evidence>
<dbReference type="Pfam" id="PF21938">
    <property type="entry name" value="CAP_N"/>
    <property type="match status" value="1"/>
</dbReference>
<keyword evidence="8" id="KW-1185">Reference proteome</keyword>
<sequence>MPNSANSEENQLNVQGYNIVTILKRLEAATSRLEDITIFQEETNQSSGPKPSGATSKSVAPSGATPAGPPAAKSAAPAVSAAPAPPTLAEKAKFVKEFDLFIKDTIDLFVLSSKEVDPVVGEAAATLKAAFEEQAKFLDLVSSTKKPAVSDPQFMELLAPINAKIEKISALKDANRRSNFFNHLNTISEGAPVLGWIVTDTPVSYVPEFKDSAQFWSNRVMKEFKDKDPKQVEWVKQFLAIFDQLRAYVKEYHATGPSWNSNGKPLAESIAAQKSTSAPPAPAAGAGAGASAPPPPPPPAPPASFFEEPAQKAGGMGAVFADLNQGENITSGLKKVEKSQMTHKNPELRAHAQVPGKPTPPKKPQTLSLGSNIPKRKPARKELVDGNKWMIENFTLVDAPEPIVVNLEMLQSVFIGNTNGITVQITGKGNAVSVSETSKTAVVVESLISGIDVIKSHKFGIQVTGVVPLITVDKSDEGSIYLSQEAIDADSQIVSSNTTALNINVLKDEDYVELPVPEQMLHSIKNGKLVSTIVEHKG</sequence>
<protein>
    <recommendedName>
        <fullName evidence="3 4">Adenylyl cyclase-associated protein</fullName>
    </recommendedName>
</protein>
<evidence type="ECO:0000256" key="2">
    <source>
        <dbReference type="ARBA" id="ARBA00054756"/>
    </source>
</evidence>
<dbReference type="InterPro" id="IPR053950">
    <property type="entry name" value="CAP_N"/>
</dbReference>
<dbReference type="FunFam" id="1.25.40.330:FF:000001">
    <property type="entry name" value="Adenylyl cyclase-associated protein"/>
    <property type="match status" value="1"/>
</dbReference>
<dbReference type="GO" id="GO:0003779">
    <property type="term" value="F:actin binding"/>
    <property type="evidence" value="ECO:0007669"/>
    <property type="project" value="InterPro"/>
</dbReference>
<dbReference type="InterPro" id="IPR036222">
    <property type="entry name" value="CAP_N_sf"/>
</dbReference>
<dbReference type="GO" id="GO:0005737">
    <property type="term" value="C:cytoplasm"/>
    <property type="evidence" value="ECO:0007669"/>
    <property type="project" value="TreeGrafter"/>
</dbReference>
<comment type="function">
    <text evidence="2">The N-terminal domain binds to adenylyl cyclase, thereby enabling adenylyl cyclase to be activated by upstream regulatory signals, such as Ras. The C-terminal domain is required for normal cellular morphology and growth control.</text>
</comment>
<dbReference type="InterPro" id="IPR006599">
    <property type="entry name" value="CARP_motif"/>
</dbReference>
<dbReference type="PROSITE" id="PS51329">
    <property type="entry name" value="C_CAP_COFACTOR_C"/>
    <property type="match status" value="1"/>
</dbReference>
<name>A0A1L0BD60_9ASCO</name>
<gene>
    <name evidence="7" type="ORF">SAMEA4029010_CIC11G00000000997</name>
</gene>
<dbReference type="Gene3D" id="2.160.20.70">
    <property type="match status" value="1"/>
</dbReference>
<dbReference type="STRING" id="45354.A0A1L0BD60"/>
<evidence type="ECO:0000256" key="5">
    <source>
        <dbReference type="SAM" id="MobiDB-lite"/>
    </source>
</evidence>
<feature type="compositionally biased region" description="Polar residues" evidence="5">
    <location>
        <begin position="40"/>
        <end position="57"/>
    </location>
</feature>
<evidence type="ECO:0000259" key="6">
    <source>
        <dbReference type="PROSITE" id="PS51329"/>
    </source>
</evidence>
<dbReference type="Pfam" id="PF01213">
    <property type="entry name" value="CAP_N-CM"/>
    <property type="match status" value="1"/>
</dbReference>
<proteinExistence type="inferred from homology"/>
<evidence type="ECO:0000256" key="1">
    <source>
        <dbReference type="ARBA" id="ARBA00007659"/>
    </source>
</evidence>
<dbReference type="GO" id="GO:0008179">
    <property type="term" value="F:adenylate cyclase binding"/>
    <property type="evidence" value="ECO:0007669"/>
    <property type="project" value="TreeGrafter"/>
</dbReference>